<sequence length="697" mass="78284">MSLVHAARKPAGMNNDVLPESAQPSLLYLSLNESREEIRLLKLDPAGQPNDPVTCSMYTVSLQESPRYDCLSYQWGDPRPISNIIINHVVLEVRSNLELALRHIRDSQDTITIWVDAVCINQFDIAERSSQVALMAKLYSRAEIVHAWLGCDDDSTEAFQLIHEWTSNAPSLIIDGVNVLSLHVNEVHECARVLLEILDTWRSPMSRIDPGTPESEQLIHDSRFWALKRILGNEYWERLWIQQEIMIPSTVVIRCGRDSLCINRLLLFNCALRDFISSNHDSRLSETVPGLAVRIPRIVSMPPQRDRMAEIICHVRTCHCVDYRDKVYGALGMFKGKSCNLGIDYNSTISSTYMDVFFYIASQDGILYFDGVNGIGVQRYLPLLPSHPTWAPDLRVIPSSSGWIQIPRIYEGPGLLEGSKPEISLSQSGAILISKGYVVDHLAAVAPFPDSGNTEIILAKFISANVQRKHPEGLPFINALFQVSRFATYSFSGQESDIYGAVGFIHWLVASIRRGIINHRPEFSIFCQEFPLLDIGENDSSLSFHLDFLAATGAVDHLFSYCRENNGIRALSDLAAYEIYKGFWGEADELPDFGIPEPEDFDSQESIEQFMTRVENATFLSSLFVTNLGYVGQGPLHLEPGTEICILPGSKVPLIIAPADKEHHYVVGVAFIYGMMNGEFTARIENGEFEKKTFKFL</sequence>
<dbReference type="InterPro" id="IPR010730">
    <property type="entry name" value="HET"/>
</dbReference>
<evidence type="ECO:0000313" key="3">
    <source>
        <dbReference type="Proteomes" id="UP000700596"/>
    </source>
</evidence>
<dbReference type="InterPro" id="IPR052895">
    <property type="entry name" value="HetReg/Transcr_Mod"/>
</dbReference>
<organism evidence="2 3">
    <name type="scientific">Dendryphion nanum</name>
    <dbReference type="NCBI Taxonomy" id="256645"/>
    <lineage>
        <taxon>Eukaryota</taxon>
        <taxon>Fungi</taxon>
        <taxon>Dikarya</taxon>
        <taxon>Ascomycota</taxon>
        <taxon>Pezizomycotina</taxon>
        <taxon>Dothideomycetes</taxon>
        <taxon>Pleosporomycetidae</taxon>
        <taxon>Pleosporales</taxon>
        <taxon>Torulaceae</taxon>
        <taxon>Dendryphion</taxon>
    </lineage>
</organism>
<dbReference type="AlphaFoldDB" id="A0A9P9EIX6"/>
<dbReference type="EMBL" id="JAGMWT010000001">
    <property type="protein sequence ID" value="KAH7137924.1"/>
    <property type="molecule type" value="Genomic_DNA"/>
</dbReference>
<protein>
    <submittedName>
        <fullName evidence="2">Heterokaryon incompatibility protein-domain-containing protein</fullName>
    </submittedName>
</protein>
<feature type="domain" description="Heterokaryon incompatibility" evidence="1">
    <location>
        <begin position="68"/>
        <end position="244"/>
    </location>
</feature>
<evidence type="ECO:0000259" key="1">
    <source>
        <dbReference type="Pfam" id="PF06985"/>
    </source>
</evidence>
<reference evidence="2" key="1">
    <citation type="journal article" date="2021" name="Nat. Commun.">
        <title>Genetic determinants of endophytism in the Arabidopsis root mycobiome.</title>
        <authorList>
            <person name="Mesny F."/>
            <person name="Miyauchi S."/>
            <person name="Thiergart T."/>
            <person name="Pickel B."/>
            <person name="Atanasova L."/>
            <person name="Karlsson M."/>
            <person name="Huettel B."/>
            <person name="Barry K.W."/>
            <person name="Haridas S."/>
            <person name="Chen C."/>
            <person name="Bauer D."/>
            <person name="Andreopoulos W."/>
            <person name="Pangilinan J."/>
            <person name="LaButti K."/>
            <person name="Riley R."/>
            <person name="Lipzen A."/>
            <person name="Clum A."/>
            <person name="Drula E."/>
            <person name="Henrissat B."/>
            <person name="Kohler A."/>
            <person name="Grigoriev I.V."/>
            <person name="Martin F.M."/>
            <person name="Hacquard S."/>
        </authorList>
    </citation>
    <scope>NUCLEOTIDE SEQUENCE</scope>
    <source>
        <strain evidence="2">MPI-CAGE-CH-0243</strain>
    </source>
</reference>
<dbReference type="Pfam" id="PF26639">
    <property type="entry name" value="Het-6_barrel"/>
    <property type="match status" value="1"/>
</dbReference>
<dbReference type="Proteomes" id="UP000700596">
    <property type="component" value="Unassembled WGS sequence"/>
</dbReference>
<proteinExistence type="predicted"/>
<dbReference type="Pfam" id="PF06985">
    <property type="entry name" value="HET"/>
    <property type="match status" value="1"/>
</dbReference>
<dbReference type="PANTHER" id="PTHR24148:SF64">
    <property type="entry name" value="HETEROKARYON INCOMPATIBILITY DOMAIN-CONTAINING PROTEIN"/>
    <property type="match status" value="1"/>
</dbReference>
<dbReference type="PANTHER" id="PTHR24148">
    <property type="entry name" value="ANKYRIN REPEAT DOMAIN-CONTAINING PROTEIN 39 HOMOLOG-RELATED"/>
    <property type="match status" value="1"/>
</dbReference>
<comment type="caution">
    <text evidence="2">The sequence shown here is derived from an EMBL/GenBank/DDBJ whole genome shotgun (WGS) entry which is preliminary data.</text>
</comment>
<evidence type="ECO:0000313" key="2">
    <source>
        <dbReference type="EMBL" id="KAH7137924.1"/>
    </source>
</evidence>
<gene>
    <name evidence="2" type="ORF">B0J11DRAFT_98</name>
</gene>
<dbReference type="OrthoDB" id="2157530at2759"/>
<name>A0A9P9EIX6_9PLEO</name>
<keyword evidence="3" id="KW-1185">Reference proteome</keyword>
<accession>A0A9P9EIX6</accession>